<dbReference type="GO" id="GO:0034755">
    <property type="term" value="P:iron ion transmembrane transport"/>
    <property type="evidence" value="ECO:0007669"/>
    <property type="project" value="TreeGrafter"/>
</dbReference>
<evidence type="ECO:0000256" key="3">
    <source>
        <dbReference type="ARBA" id="ARBA00022692"/>
    </source>
</evidence>
<reference evidence="8 9" key="1">
    <citation type="submission" date="2020-02" db="EMBL/GenBank/DDBJ databases">
        <title>Characterization of phylogenetic diversity of novel bifidobacterial species isolated in Czech ZOOs.</title>
        <authorList>
            <person name="Lugli G.A."/>
            <person name="Vera N.B."/>
            <person name="Ventura M."/>
        </authorList>
    </citation>
    <scope>NUCLEOTIDE SEQUENCE [LARGE SCALE GENOMIC DNA]</scope>
    <source>
        <strain evidence="8 9">DSM 109958</strain>
    </source>
</reference>
<comment type="caution">
    <text evidence="8">The sequence shown here is derived from an EMBL/GenBank/DDBJ whole genome shotgun (WGS) entry which is preliminary data.</text>
</comment>
<dbReference type="EMBL" id="JAAIIH010000006">
    <property type="protein sequence ID" value="NMN00475.1"/>
    <property type="molecule type" value="Genomic_DNA"/>
</dbReference>
<dbReference type="PANTHER" id="PTHR11706">
    <property type="entry name" value="SOLUTE CARRIER PROTEIN FAMILY 11 MEMBER"/>
    <property type="match status" value="1"/>
</dbReference>
<evidence type="ECO:0000256" key="4">
    <source>
        <dbReference type="ARBA" id="ARBA00022989"/>
    </source>
</evidence>
<evidence type="ECO:0000313" key="9">
    <source>
        <dbReference type="Proteomes" id="UP000588277"/>
    </source>
</evidence>
<evidence type="ECO:0000313" key="8">
    <source>
        <dbReference type="EMBL" id="NMN00475.1"/>
    </source>
</evidence>
<dbReference type="GO" id="GO:0015086">
    <property type="term" value="F:cadmium ion transmembrane transporter activity"/>
    <property type="evidence" value="ECO:0007669"/>
    <property type="project" value="TreeGrafter"/>
</dbReference>
<accession>A0A7Y0HZR3</accession>
<evidence type="ECO:0000256" key="5">
    <source>
        <dbReference type="ARBA" id="ARBA00023136"/>
    </source>
</evidence>
<feature type="transmembrane region" description="Helical" evidence="7">
    <location>
        <begin position="258"/>
        <end position="277"/>
    </location>
</feature>
<organism evidence="8 9">
    <name type="scientific">Bifidobacterium moraviense</name>
    <dbReference type="NCBI Taxonomy" id="2675323"/>
    <lineage>
        <taxon>Bacteria</taxon>
        <taxon>Bacillati</taxon>
        <taxon>Actinomycetota</taxon>
        <taxon>Actinomycetes</taxon>
        <taxon>Bifidobacteriales</taxon>
        <taxon>Bifidobacteriaceae</taxon>
        <taxon>Bifidobacterium</taxon>
    </lineage>
</organism>
<dbReference type="GO" id="GO:0005384">
    <property type="term" value="F:manganese ion transmembrane transporter activity"/>
    <property type="evidence" value="ECO:0007669"/>
    <property type="project" value="TreeGrafter"/>
</dbReference>
<keyword evidence="5 7" id="KW-0472">Membrane</keyword>
<dbReference type="Pfam" id="PF01566">
    <property type="entry name" value="Nramp"/>
    <property type="match status" value="1"/>
</dbReference>
<evidence type="ECO:0000256" key="2">
    <source>
        <dbReference type="ARBA" id="ARBA00022448"/>
    </source>
</evidence>
<feature type="transmembrane region" description="Helical" evidence="7">
    <location>
        <begin position="229"/>
        <end position="252"/>
    </location>
</feature>
<evidence type="ECO:0000256" key="1">
    <source>
        <dbReference type="ARBA" id="ARBA00004141"/>
    </source>
</evidence>
<feature type="transmembrane region" description="Helical" evidence="7">
    <location>
        <begin position="376"/>
        <end position="401"/>
    </location>
</feature>
<dbReference type="PANTHER" id="PTHR11706:SF33">
    <property type="entry name" value="NATURAL RESISTANCE-ASSOCIATED MACROPHAGE PROTEIN 2"/>
    <property type="match status" value="1"/>
</dbReference>
<feature type="region of interest" description="Disordered" evidence="6">
    <location>
        <begin position="1"/>
        <end position="86"/>
    </location>
</feature>
<dbReference type="Proteomes" id="UP000588277">
    <property type="component" value="Unassembled WGS sequence"/>
</dbReference>
<feature type="transmembrane region" description="Helical" evidence="7">
    <location>
        <begin position="328"/>
        <end position="347"/>
    </location>
</feature>
<sequence length="548" mass="56697">MAIERDDAAVNGGNRGTNGDSTASASATAGIGMASHSGNGTAATSDEAAGAAQNATRDAAQGKPGAGKWLDAKAPTGTGFGRRRHGGHDDYASYWPSGASADGETTQFPQLGVQVGHAGHEAEIDVERGHAHEAVRTGAGANGKRKGHALASILGPAFVAAVAYVDPGNVAANITSGARYGYLLVWVLVLANAMSVLIQYQSAKLGIVTGKSLPQLLGERMSDAGRFMFFMQAEVIAIATDLAEVIGGAIALNLLFNLPLFVGGCVIGAVSTVMLMFEGGRTQRVFEKIVIALLLVITFGFIAGLVIAPPSPGDVLGGMIPRFADTDSVLMASSMLGATVMPHAIYLHSTLVNDHYAGGEQKPSVRTLLHGSKIDVVWALLLAGTVNLSLLLIAANSLYGMQGTDSIEGAQRAIVSVLGPGIGVIFSIGLLASSLSSTSVGTYAGAEIMRGLLHVKAPMWACRVVTLVPALVVLWFAPNPTMALVVGQVILSIGIPFAIVPLMRYTHDRQLMGDYADGMVKHVIFIAVAVLIIALNVLLVFLTLTGRA</sequence>
<keyword evidence="4 7" id="KW-1133">Transmembrane helix</keyword>
<keyword evidence="9" id="KW-1185">Reference proteome</keyword>
<proteinExistence type="predicted"/>
<dbReference type="GO" id="GO:0005886">
    <property type="term" value="C:plasma membrane"/>
    <property type="evidence" value="ECO:0007669"/>
    <property type="project" value="TreeGrafter"/>
</dbReference>
<feature type="transmembrane region" description="Helical" evidence="7">
    <location>
        <begin position="289"/>
        <end position="308"/>
    </location>
</feature>
<protein>
    <submittedName>
        <fullName evidence="8">Manganese transporter</fullName>
    </submittedName>
</protein>
<feature type="transmembrane region" description="Helical" evidence="7">
    <location>
        <begin position="180"/>
        <end position="198"/>
    </location>
</feature>
<dbReference type="NCBIfam" id="NF037982">
    <property type="entry name" value="Nramp_1"/>
    <property type="match status" value="1"/>
</dbReference>
<feature type="compositionally biased region" description="Low complexity" evidence="6">
    <location>
        <begin position="17"/>
        <end position="52"/>
    </location>
</feature>
<keyword evidence="2" id="KW-0813">Transport</keyword>
<feature type="transmembrane region" description="Helical" evidence="7">
    <location>
        <begin position="413"/>
        <end position="436"/>
    </location>
</feature>
<evidence type="ECO:0000256" key="7">
    <source>
        <dbReference type="SAM" id="Phobius"/>
    </source>
</evidence>
<keyword evidence="3 7" id="KW-0812">Transmembrane</keyword>
<comment type="subcellular location">
    <subcellularLocation>
        <location evidence="1">Membrane</location>
        <topology evidence="1">Multi-pass membrane protein</topology>
    </subcellularLocation>
</comment>
<feature type="transmembrane region" description="Helical" evidence="7">
    <location>
        <begin position="457"/>
        <end position="477"/>
    </location>
</feature>
<evidence type="ECO:0000256" key="6">
    <source>
        <dbReference type="SAM" id="MobiDB-lite"/>
    </source>
</evidence>
<gene>
    <name evidence="8" type="ORF">G1C96_1054</name>
</gene>
<dbReference type="PRINTS" id="PR00447">
    <property type="entry name" value="NATRESASSCMP"/>
</dbReference>
<name>A0A7Y0HZR3_9BIFI</name>
<feature type="transmembrane region" description="Helical" evidence="7">
    <location>
        <begin position="147"/>
        <end position="165"/>
    </location>
</feature>
<dbReference type="AlphaFoldDB" id="A0A7Y0HZR3"/>
<feature type="transmembrane region" description="Helical" evidence="7">
    <location>
        <begin position="523"/>
        <end position="544"/>
    </location>
</feature>
<dbReference type="InterPro" id="IPR001046">
    <property type="entry name" value="NRAMP_fam"/>
</dbReference>
<feature type="transmembrane region" description="Helical" evidence="7">
    <location>
        <begin position="483"/>
        <end position="502"/>
    </location>
</feature>